<dbReference type="InterPro" id="IPR015421">
    <property type="entry name" value="PyrdxlP-dep_Trfase_major"/>
</dbReference>
<accession>A0A6P1W868</accession>
<dbReference type="InterPro" id="IPR015424">
    <property type="entry name" value="PyrdxlP-dep_Trfase"/>
</dbReference>
<gene>
    <name evidence="3" type="ORF">GJR95_38590</name>
</gene>
<protein>
    <submittedName>
        <fullName evidence="3">Aminotransferase class V-fold PLP-dependent enzyme</fullName>
    </submittedName>
</protein>
<dbReference type="Gene3D" id="3.90.1150.10">
    <property type="entry name" value="Aspartate Aminotransferase, domain 1"/>
    <property type="match status" value="1"/>
</dbReference>
<feature type="domain" description="Aminotransferase class V" evidence="2">
    <location>
        <begin position="74"/>
        <end position="386"/>
    </location>
</feature>
<evidence type="ECO:0000256" key="1">
    <source>
        <dbReference type="ARBA" id="ARBA00022898"/>
    </source>
</evidence>
<dbReference type="RefSeq" id="WP_162390964.1">
    <property type="nucleotide sequence ID" value="NZ_CP045997.1"/>
</dbReference>
<dbReference type="SUPFAM" id="SSF53383">
    <property type="entry name" value="PLP-dependent transferases"/>
    <property type="match status" value="1"/>
</dbReference>
<dbReference type="Proteomes" id="UP000464577">
    <property type="component" value="Chromosome"/>
</dbReference>
<keyword evidence="4" id="KW-1185">Reference proteome</keyword>
<dbReference type="Pfam" id="PF00266">
    <property type="entry name" value="Aminotran_5"/>
    <property type="match status" value="1"/>
</dbReference>
<proteinExistence type="predicted"/>
<dbReference type="KEGG" id="senf:GJR95_38590"/>
<reference evidence="3 4" key="1">
    <citation type="submission" date="2019-11" db="EMBL/GenBank/DDBJ databases">
        <title>Spirosoma endbachense sp. nov., isolated from a natural salt meadow.</title>
        <authorList>
            <person name="Rojas J."/>
            <person name="Ambika Manirajan B."/>
            <person name="Ratering S."/>
            <person name="Suarez C."/>
            <person name="Geissler-Plaum R."/>
            <person name="Schnell S."/>
        </authorList>
    </citation>
    <scope>NUCLEOTIDE SEQUENCE [LARGE SCALE GENOMIC DNA]</scope>
    <source>
        <strain evidence="3 4">I-24</strain>
    </source>
</reference>
<dbReference type="PANTHER" id="PTHR43092">
    <property type="entry name" value="L-CYSTEINE DESULFHYDRASE"/>
    <property type="match status" value="1"/>
</dbReference>
<name>A0A6P1W868_9BACT</name>
<dbReference type="InterPro" id="IPR015422">
    <property type="entry name" value="PyrdxlP-dep_Trfase_small"/>
</dbReference>
<keyword evidence="1" id="KW-0663">Pyridoxal phosphate</keyword>
<dbReference type="GO" id="GO:0008483">
    <property type="term" value="F:transaminase activity"/>
    <property type="evidence" value="ECO:0007669"/>
    <property type="project" value="UniProtKB-KW"/>
</dbReference>
<organism evidence="3 4">
    <name type="scientific">Spirosoma endbachense</name>
    <dbReference type="NCBI Taxonomy" id="2666025"/>
    <lineage>
        <taxon>Bacteria</taxon>
        <taxon>Pseudomonadati</taxon>
        <taxon>Bacteroidota</taxon>
        <taxon>Cytophagia</taxon>
        <taxon>Cytophagales</taxon>
        <taxon>Cytophagaceae</taxon>
        <taxon>Spirosoma</taxon>
    </lineage>
</organism>
<evidence type="ECO:0000259" key="2">
    <source>
        <dbReference type="Pfam" id="PF00266"/>
    </source>
</evidence>
<dbReference type="AlphaFoldDB" id="A0A6P1W868"/>
<dbReference type="Gene3D" id="3.40.640.10">
    <property type="entry name" value="Type I PLP-dependent aspartate aminotransferase-like (Major domain)"/>
    <property type="match status" value="1"/>
</dbReference>
<dbReference type="PANTHER" id="PTHR43092:SF6">
    <property type="entry name" value="BLR1280 PROTEIN"/>
    <property type="match status" value="1"/>
</dbReference>
<dbReference type="EMBL" id="CP045997">
    <property type="protein sequence ID" value="QHW00573.1"/>
    <property type="molecule type" value="Genomic_DNA"/>
</dbReference>
<keyword evidence="3" id="KW-0032">Aminotransferase</keyword>
<evidence type="ECO:0000313" key="4">
    <source>
        <dbReference type="Proteomes" id="UP000464577"/>
    </source>
</evidence>
<dbReference type="InterPro" id="IPR000192">
    <property type="entry name" value="Aminotrans_V_dom"/>
</dbReference>
<evidence type="ECO:0000313" key="3">
    <source>
        <dbReference type="EMBL" id="QHW00573.1"/>
    </source>
</evidence>
<sequence length="424" mass="47597">MSTLSKRKFLKSMIGATSLPMMQWPDLTDWVGQVSYVPAVELAQQEDFWIKIRASFPVTTDFIQLENGYYSLAAQPVLDNYLQHIQQVNAVSSYYMRTHQFNDKRESQAQLARLLGCSSDELIITRNTTESLDTVIAGLNWKAGDEAVMAEQDYGAMLDMFRLQARRHGTVNRLVSLPNHPQSDAEIVRLYENAITPKTRLLMVCHMVNITGQILPIRQIVDMAHKRNVEVLVDGAHAFGHLAFTMADLGGCDYYASSLHKWLGTPLGAGILYVRKDKIPALWPLFADSSVPDDDIRKLNHTGTHPVATDLAIQDAIRFHEGIGIERKEARLRYLQRYWTDQVRHHPNIILNTPEAPARSCAIANVGIAGKKPAELAKLLFDTYKIFTVAIDSPAVRGVRVTPHLYTTTSELDTFVKALKELAG</sequence>
<keyword evidence="3" id="KW-0808">Transferase</keyword>